<comment type="caution">
    <text evidence="1">The sequence shown here is derived from an EMBL/GenBank/DDBJ whole genome shotgun (WGS) entry which is preliminary data.</text>
</comment>
<sequence length="59" mass="6701">MPLWTLEITTPSTEPLSDTPERVRLSWTPHKMFGFVSFATAWCSSDVLAWEGSFLKVLV</sequence>
<evidence type="ECO:0000313" key="1">
    <source>
        <dbReference type="EMBL" id="KFU75736.1"/>
    </source>
</evidence>
<dbReference type="AlphaFoldDB" id="A0A2P2FG89"/>
<reference evidence="1 2" key="1">
    <citation type="journal article" date="2014" name="Genome Announc.">
        <title>Draft Genome Sequence of Amycolatopsis lurida NRRL 2430, Producer of the Glycopeptide Family Antibiotic Ristocetin.</title>
        <authorList>
            <person name="Kwun M.J."/>
            <person name="Hong H.J."/>
        </authorList>
    </citation>
    <scope>NUCLEOTIDE SEQUENCE [LARGE SCALE GENOMIC DNA]</scope>
    <source>
        <strain evidence="1 2">NRRL 2430</strain>
    </source>
</reference>
<keyword evidence="2" id="KW-1185">Reference proteome</keyword>
<proteinExistence type="predicted"/>
<accession>A0A2P2FG89</accession>
<gene>
    <name evidence="1" type="ORF">BB31_40020</name>
</gene>
<dbReference type="EMBL" id="JFBM01000057">
    <property type="protein sequence ID" value="KFU75736.1"/>
    <property type="molecule type" value="Genomic_DNA"/>
</dbReference>
<dbReference type="Proteomes" id="UP000256220">
    <property type="component" value="Unassembled WGS sequence"/>
</dbReference>
<protein>
    <submittedName>
        <fullName evidence="1">Uncharacterized protein</fullName>
    </submittedName>
</protein>
<evidence type="ECO:0000313" key="2">
    <source>
        <dbReference type="Proteomes" id="UP000256220"/>
    </source>
</evidence>
<name>A0A2P2FG89_AMYLU</name>
<organism evidence="1 2">
    <name type="scientific">Amycolatopsis lurida NRRL 2430</name>
    <dbReference type="NCBI Taxonomy" id="1460371"/>
    <lineage>
        <taxon>Bacteria</taxon>
        <taxon>Bacillati</taxon>
        <taxon>Actinomycetota</taxon>
        <taxon>Actinomycetes</taxon>
        <taxon>Pseudonocardiales</taxon>
        <taxon>Pseudonocardiaceae</taxon>
        <taxon>Amycolatopsis</taxon>
    </lineage>
</organism>